<gene>
    <name evidence="2" type="ORF">PPACK8108_LOCUS37</name>
</gene>
<evidence type="ECO:0000256" key="1">
    <source>
        <dbReference type="SAM" id="MobiDB-lite"/>
    </source>
</evidence>
<comment type="caution">
    <text evidence="2">The sequence shown here is derived from an EMBL/GenBank/DDBJ whole genome shotgun (WGS) entry which is preliminary data.</text>
</comment>
<dbReference type="Proteomes" id="UP001153365">
    <property type="component" value="Unassembled WGS sequence"/>
</dbReference>
<organism evidence="2 3">
    <name type="scientific">Phakopsora pachyrhizi</name>
    <name type="common">Asian soybean rust disease fungus</name>
    <dbReference type="NCBI Taxonomy" id="170000"/>
    <lineage>
        <taxon>Eukaryota</taxon>
        <taxon>Fungi</taxon>
        <taxon>Dikarya</taxon>
        <taxon>Basidiomycota</taxon>
        <taxon>Pucciniomycotina</taxon>
        <taxon>Pucciniomycetes</taxon>
        <taxon>Pucciniales</taxon>
        <taxon>Phakopsoraceae</taxon>
        <taxon>Phakopsora</taxon>
    </lineage>
</organism>
<keyword evidence="3" id="KW-1185">Reference proteome</keyword>
<evidence type="ECO:0000313" key="2">
    <source>
        <dbReference type="EMBL" id="CAH7665752.1"/>
    </source>
</evidence>
<name>A0AAV0AEF8_PHAPC</name>
<protein>
    <submittedName>
        <fullName evidence="2">Uncharacterized protein</fullName>
    </submittedName>
</protein>
<dbReference type="EMBL" id="CALTRL010000005">
    <property type="protein sequence ID" value="CAH7665752.1"/>
    <property type="molecule type" value="Genomic_DNA"/>
</dbReference>
<feature type="compositionally biased region" description="Polar residues" evidence="1">
    <location>
        <begin position="52"/>
        <end position="66"/>
    </location>
</feature>
<reference evidence="2" key="1">
    <citation type="submission" date="2022-06" db="EMBL/GenBank/DDBJ databases">
        <authorList>
            <consortium name="SYNGENTA / RWTH Aachen University"/>
        </authorList>
    </citation>
    <scope>NUCLEOTIDE SEQUENCE</scope>
</reference>
<evidence type="ECO:0000313" key="3">
    <source>
        <dbReference type="Proteomes" id="UP001153365"/>
    </source>
</evidence>
<sequence length="66" mass="7008">MISIFSNEVANVSSVVVEDLVKEVKGGLQGRLEGNGCHHLKEEQKLGGGAHQGQSDWSKTTGAMDL</sequence>
<accession>A0AAV0AEF8</accession>
<dbReference type="AlphaFoldDB" id="A0AAV0AEF8"/>
<feature type="region of interest" description="Disordered" evidence="1">
    <location>
        <begin position="44"/>
        <end position="66"/>
    </location>
</feature>
<proteinExistence type="predicted"/>